<evidence type="ECO:0000313" key="3">
    <source>
        <dbReference type="Proteomes" id="UP000230066"/>
    </source>
</evidence>
<organism evidence="2 3">
    <name type="scientific">Fasciola hepatica</name>
    <name type="common">Liver fluke</name>
    <dbReference type="NCBI Taxonomy" id="6192"/>
    <lineage>
        <taxon>Eukaryota</taxon>
        <taxon>Metazoa</taxon>
        <taxon>Spiralia</taxon>
        <taxon>Lophotrochozoa</taxon>
        <taxon>Platyhelminthes</taxon>
        <taxon>Trematoda</taxon>
        <taxon>Digenea</taxon>
        <taxon>Plagiorchiida</taxon>
        <taxon>Echinostomata</taxon>
        <taxon>Echinostomatoidea</taxon>
        <taxon>Fasciolidae</taxon>
        <taxon>Fasciola</taxon>
    </lineage>
</organism>
<comment type="caution">
    <text evidence="2">The sequence shown here is derived from an EMBL/GenBank/DDBJ whole genome shotgun (WGS) entry which is preliminary data.</text>
</comment>
<accession>A0A4E0RLS7</accession>
<dbReference type="GO" id="GO:0016301">
    <property type="term" value="F:kinase activity"/>
    <property type="evidence" value="ECO:0007669"/>
    <property type="project" value="UniProtKB-KW"/>
</dbReference>
<dbReference type="PROSITE" id="PS00107">
    <property type="entry name" value="PROTEIN_KINASE_ATP"/>
    <property type="match status" value="1"/>
</dbReference>
<reference evidence="2" key="1">
    <citation type="submission" date="2019-03" db="EMBL/GenBank/DDBJ databases">
        <title>Improved annotation for the trematode Fasciola hepatica.</title>
        <authorList>
            <person name="Choi Y.-J."/>
            <person name="Martin J."/>
            <person name="Mitreva M."/>
        </authorList>
    </citation>
    <scope>NUCLEOTIDE SEQUENCE [LARGE SCALE GENOMIC DNA]</scope>
</reference>
<evidence type="ECO:0000256" key="1">
    <source>
        <dbReference type="PROSITE-ProRule" id="PRU10141"/>
    </source>
</evidence>
<sequence>MDHVPVSPRHRLSSLTVHAGQPRQPLNFLRLPGSVTSPTCSRIGRKISDRCPTEMPPYVDESQLEFLGSIGTGAFGRALKVRHRELDCLLVLKEVLTECKEDEAALVHEVSPEVVQTFTD</sequence>
<name>A0A4E0RLS7_FASHE</name>
<keyword evidence="3" id="KW-1185">Reference proteome</keyword>
<keyword evidence="2" id="KW-0418">Kinase</keyword>
<dbReference type="Proteomes" id="UP000230066">
    <property type="component" value="Unassembled WGS sequence"/>
</dbReference>
<dbReference type="InterPro" id="IPR011009">
    <property type="entry name" value="Kinase-like_dom_sf"/>
</dbReference>
<protein>
    <submittedName>
        <fullName evidence="2">LIM domain kinase 1</fullName>
    </submittedName>
</protein>
<dbReference type="InterPro" id="IPR017441">
    <property type="entry name" value="Protein_kinase_ATP_BS"/>
</dbReference>
<gene>
    <name evidence="2" type="ORF">D915_001592</name>
</gene>
<proteinExistence type="predicted"/>
<keyword evidence="1" id="KW-0547">Nucleotide-binding</keyword>
<dbReference type="EMBL" id="JXXN02000371">
    <property type="protein sequence ID" value="THD27611.1"/>
    <property type="molecule type" value="Genomic_DNA"/>
</dbReference>
<evidence type="ECO:0000313" key="2">
    <source>
        <dbReference type="EMBL" id="THD27611.1"/>
    </source>
</evidence>
<feature type="binding site" evidence="1">
    <location>
        <position position="93"/>
    </location>
    <ligand>
        <name>ATP</name>
        <dbReference type="ChEBI" id="CHEBI:30616"/>
    </ligand>
</feature>
<keyword evidence="1" id="KW-0067">ATP-binding</keyword>
<dbReference type="GO" id="GO:0005524">
    <property type="term" value="F:ATP binding"/>
    <property type="evidence" value="ECO:0007669"/>
    <property type="project" value="UniProtKB-UniRule"/>
</dbReference>
<dbReference type="AlphaFoldDB" id="A0A4E0RLS7"/>
<dbReference type="SUPFAM" id="SSF56112">
    <property type="entry name" value="Protein kinase-like (PK-like)"/>
    <property type="match status" value="1"/>
</dbReference>
<dbReference type="Gene3D" id="3.30.200.20">
    <property type="entry name" value="Phosphorylase Kinase, domain 1"/>
    <property type="match status" value="1"/>
</dbReference>
<keyword evidence="2" id="KW-0808">Transferase</keyword>